<evidence type="ECO:0000259" key="2">
    <source>
        <dbReference type="Pfam" id="PF01575"/>
    </source>
</evidence>
<feature type="domain" description="MaoC-like" evidence="2">
    <location>
        <begin position="15"/>
        <end position="114"/>
    </location>
</feature>
<evidence type="ECO:0000313" key="3">
    <source>
        <dbReference type="EMBL" id="EIJ36112.1"/>
    </source>
</evidence>
<dbReference type="RefSeq" id="WP_002709998.1">
    <property type="nucleotide sequence ID" value="NZ_JH651384.1"/>
</dbReference>
<protein>
    <submittedName>
        <fullName evidence="3">MaoC domain protein dehydratase</fullName>
    </submittedName>
</protein>
<dbReference type="Pfam" id="PF01575">
    <property type="entry name" value="MaoC_dehydratas"/>
    <property type="match status" value="1"/>
</dbReference>
<dbReference type="Gene3D" id="3.10.129.10">
    <property type="entry name" value="Hotdog Thioesterase"/>
    <property type="match status" value="1"/>
</dbReference>
<dbReference type="InterPro" id="IPR029069">
    <property type="entry name" value="HotDog_dom_sf"/>
</dbReference>
<dbReference type="EMBL" id="JH651384">
    <property type="protein sequence ID" value="EIJ36112.1"/>
    <property type="molecule type" value="Genomic_DNA"/>
</dbReference>
<evidence type="ECO:0000313" key="4">
    <source>
        <dbReference type="Proteomes" id="UP000005317"/>
    </source>
</evidence>
<dbReference type="PANTHER" id="PTHR43437:SF3">
    <property type="entry name" value="HYDROXYACYL-THIOESTER DEHYDRATASE TYPE 2, MITOCHONDRIAL"/>
    <property type="match status" value="1"/>
</dbReference>
<organism evidence="3 4">
    <name type="scientific">Thiothrix nivea (strain ATCC 35100 / DSM 5205 / JP2)</name>
    <dbReference type="NCBI Taxonomy" id="870187"/>
    <lineage>
        <taxon>Bacteria</taxon>
        <taxon>Pseudomonadati</taxon>
        <taxon>Pseudomonadota</taxon>
        <taxon>Gammaproteobacteria</taxon>
        <taxon>Thiotrichales</taxon>
        <taxon>Thiotrichaceae</taxon>
        <taxon>Thiothrix</taxon>
    </lineage>
</organism>
<dbReference type="AlphaFoldDB" id="A0A656HIU1"/>
<dbReference type="InterPro" id="IPR002539">
    <property type="entry name" value="MaoC-like_dom"/>
</dbReference>
<dbReference type="PANTHER" id="PTHR43437">
    <property type="entry name" value="HYDROXYACYL-THIOESTER DEHYDRATASE TYPE 2, MITOCHONDRIAL-RELATED"/>
    <property type="match status" value="1"/>
</dbReference>
<dbReference type="InterPro" id="IPR050965">
    <property type="entry name" value="UPF0336/Enoyl-CoA_hydratase"/>
</dbReference>
<name>A0A656HIU1_THINJ</name>
<sequence length="136" mass="14698">MKALNVGDMASISHAFSEADVKLYAALSTDNNPVHLDVEFAASTQFGQRIVHGMLVGSLFSALLGEHLPGNGSIYMTQNLQFKAPVYLDMEVIAKVEITAIREGKPIVNLKTTCEDSTGKLLVTGEAVMYVPWLKG</sequence>
<accession>A0A656HIU1</accession>
<dbReference type="FunFam" id="3.10.129.10:FF:000042">
    <property type="entry name" value="MaoC domain protein dehydratase"/>
    <property type="match status" value="1"/>
</dbReference>
<proteinExistence type="predicted"/>
<dbReference type="SUPFAM" id="SSF54637">
    <property type="entry name" value="Thioesterase/thiol ester dehydrase-isomerase"/>
    <property type="match status" value="1"/>
</dbReference>
<gene>
    <name evidence="3" type="ORF">Thini_3607</name>
</gene>
<dbReference type="GO" id="GO:0019171">
    <property type="term" value="F:(3R)-hydroxyacyl-[acyl-carrier-protein] dehydratase activity"/>
    <property type="evidence" value="ECO:0007669"/>
    <property type="project" value="TreeGrafter"/>
</dbReference>
<keyword evidence="4" id="KW-1185">Reference proteome</keyword>
<dbReference type="Proteomes" id="UP000005317">
    <property type="component" value="Unassembled WGS sequence"/>
</dbReference>
<dbReference type="GO" id="GO:0006633">
    <property type="term" value="P:fatty acid biosynthetic process"/>
    <property type="evidence" value="ECO:0007669"/>
    <property type="project" value="TreeGrafter"/>
</dbReference>
<reference evidence="4" key="1">
    <citation type="journal article" date="2011" name="Stand. Genomic Sci.">
        <title>Genome sequence of the filamentous, gliding Thiothrix nivea neotype strain (JP2(T)).</title>
        <authorList>
            <person name="Lapidus A."/>
            <person name="Nolan M."/>
            <person name="Lucas S."/>
            <person name="Glavina Del Rio T."/>
            <person name="Tice H."/>
            <person name="Cheng J.F."/>
            <person name="Tapia R."/>
            <person name="Han C."/>
            <person name="Goodwin L."/>
            <person name="Pitluck S."/>
            <person name="Liolios K."/>
            <person name="Pagani I."/>
            <person name="Ivanova N."/>
            <person name="Huntemann M."/>
            <person name="Mavromatis K."/>
            <person name="Mikhailova N."/>
            <person name="Pati A."/>
            <person name="Chen A."/>
            <person name="Palaniappan K."/>
            <person name="Land M."/>
            <person name="Brambilla E.M."/>
            <person name="Rohde M."/>
            <person name="Abt B."/>
            <person name="Verbarg S."/>
            <person name="Goker M."/>
            <person name="Bristow J."/>
            <person name="Eisen J.A."/>
            <person name="Markowitz V."/>
            <person name="Hugenholtz P."/>
            <person name="Kyrpides N.C."/>
            <person name="Klenk H.P."/>
            <person name="Woyke T."/>
        </authorList>
    </citation>
    <scope>NUCLEOTIDE SEQUENCE [LARGE SCALE GENOMIC DNA]</scope>
    <source>
        <strain evidence="4">ATCC 35100 / DSM 5205 / JP2</strain>
    </source>
</reference>
<evidence type="ECO:0000256" key="1">
    <source>
        <dbReference type="ARBA" id="ARBA00023239"/>
    </source>
</evidence>
<dbReference type="CDD" id="cd03449">
    <property type="entry name" value="R_hydratase"/>
    <property type="match status" value="1"/>
</dbReference>
<keyword evidence="1" id="KW-0456">Lyase</keyword>